<organism evidence="2 3">
    <name type="scientific">Peronospora farinosa</name>
    <dbReference type="NCBI Taxonomy" id="134698"/>
    <lineage>
        <taxon>Eukaryota</taxon>
        <taxon>Sar</taxon>
        <taxon>Stramenopiles</taxon>
        <taxon>Oomycota</taxon>
        <taxon>Peronosporomycetes</taxon>
        <taxon>Peronosporales</taxon>
        <taxon>Peronosporaceae</taxon>
        <taxon>Peronospora</taxon>
    </lineage>
</organism>
<dbReference type="Proteomes" id="UP001159659">
    <property type="component" value="Unassembled WGS sequence"/>
</dbReference>
<dbReference type="EMBL" id="CANTFK010000842">
    <property type="protein sequence ID" value="CAI5730835.1"/>
    <property type="molecule type" value="Genomic_DNA"/>
</dbReference>
<sequence>MEPRASHEPTAVLVVEGPRDPQCGLQSSAPVPPHQQAKEGPRDGNAGFLVAQEDVNQAMNRAADAHLEPEAAFGRAAQAERTTSETRQSNRELLERVRVLELQVLGRVHTASQPRPMPSARQARREGRSTYGLLEPASDPSREA</sequence>
<comment type="caution">
    <text evidence="2">The sequence shown here is derived from an EMBL/GenBank/DDBJ whole genome shotgun (WGS) entry which is preliminary data.</text>
</comment>
<proteinExistence type="predicted"/>
<gene>
    <name evidence="2" type="ORF">PFR002_LOCUS6400</name>
</gene>
<protein>
    <submittedName>
        <fullName evidence="2">Uncharacterized protein</fullName>
    </submittedName>
</protein>
<feature type="region of interest" description="Disordered" evidence="1">
    <location>
        <begin position="17"/>
        <end position="48"/>
    </location>
</feature>
<evidence type="ECO:0000256" key="1">
    <source>
        <dbReference type="SAM" id="MobiDB-lite"/>
    </source>
</evidence>
<accession>A0AAV0U1Q9</accession>
<feature type="region of interest" description="Disordered" evidence="1">
    <location>
        <begin position="105"/>
        <end position="144"/>
    </location>
</feature>
<name>A0AAV0U1Q9_9STRA</name>
<reference evidence="2" key="1">
    <citation type="submission" date="2022-12" db="EMBL/GenBank/DDBJ databases">
        <authorList>
            <person name="Webb A."/>
        </authorList>
    </citation>
    <scope>NUCLEOTIDE SEQUENCE</scope>
    <source>
        <strain evidence="2">Pf2</strain>
    </source>
</reference>
<dbReference type="AlphaFoldDB" id="A0AAV0U1Q9"/>
<evidence type="ECO:0000313" key="2">
    <source>
        <dbReference type="EMBL" id="CAI5730835.1"/>
    </source>
</evidence>
<evidence type="ECO:0000313" key="3">
    <source>
        <dbReference type="Proteomes" id="UP001159659"/>
    </source>
</evidence>